<organism evidence="2 3">
    <name type="scientific">Leptomonas pyrrhocoris</name>
    <name type="common">Firebug parasite</name>
    <dbReference type="NCBI Taxonomy" id="157538"/>
    <lineage>
        <taxon>Eukaryota</taxon>
        <taxon>Discoba</taxon>
        <taxon>Euglenozoa</taxon>
        <taxon>Kinetoplastea</taxon>
        <taxon>Metakinetoplastina</taxon>
        <taxon>Trypanosomatida</taxon>
        <taxon>Trypanosomatidae</taxon>
        <taxon>Leishmaniinae</taxon>
        <taxon>Leptomonas</taxon>
    </lineage>
</organism>
<evidence type="ECO:0000256" key="1">
    <source>
        <dbReference type="SAM" id="MobiDB-lite"/>
    </source>
</evidence>
<dbReference type="EMBL" id="LGTL01000006">
    <property type="protein sequence ID" value="KPA81727.1"/>
    <property type="molecule type" value="Genomic_DNA"/>
</dbReference>
<dbReference type="Proteomes" id="UP000037923">
    <property type="component" value="Unassembled WGS sequence"/>
</dbReference>
<feature type="region of interest" description="Disordered" evidence="1">
    <location>
        <begin position="1"/>
        <end position="25"/>
    </location>
</feature>
<reference evidence="2 3" key="1">
    <citation type="submission" date="2015-07" db="EMBL/GenBank/DDBJ databases">
        <title>High-quality genome of monoxenous trypanosomatid Leptomonas pyrrhocoris.</title>
        <authorList>
            <person name="Flegontov P."/>
            <person name="Butenko A."/>
            <person name="Firsov S."/>
            <person name="Vlcek C."/>
            <person name="Logacheva M.D."/>
            <person name="Field M."/>
            <person name="Filatov D."/>
            <person name="Flegontova O."/>
            <person name="Gerasimov E."/>
            <person name="Jackson A.P."/>
            <person name="Kelly S."/>
            <person name="Opperdoes F."/>
            <person name="O'Reilly A."/>
            <person name="Votypka J."/>
            <person name="Yurchenko V."/>
            <person name="Lukes J."/>
        </authorList>
    </citation>
    <scope>NUCLEOTIDE SEQUENCE [LARGE SCALE GENOMIC DNA]</scope>
    <source>
        <strain evidence="2">H10</strain>
    </source>
</reference>
<sequence>MSHKAPEYVSLRQRTRNNTSGANVSRVLRGEAPVRECDEVRPNAGRRHGNPPHNNFATPREFFSGPRQPPRQSSGIRRNPDANRDSVGYMLTDEYLMTDNGANGSANGGGAQSYGAPAKRGQGASRARDAHNAANKSAASAPGGYRDGLTYNCIVTAPEKEWHSGVKITRPQDPMDAPYFEDTDPRPARDAAPTTGKRHVRAPYKDAKMFGQVPLLKEGEEGFDNGLPPCHKTSNRANESVDVLNLYSYSPEELSEKPQPKPQLGPRRFDAPDAPPRRSPMFRPINTKAKQEHDILGTGRWGVPEEEHPRGLARGSCRPPRSTANLFSGGIPPAEDSAEGGRGKKRADPVFNDADRPRKALSKKNAGTPDLLRYYDPTVDPKPAPRPTKRNGQRVNQETHEPTPSETRPTGKGRGEFSSRNRGSVILAYA</sequence>
<proteinExistence type="predicted"/>
<dbReference type="EMBL" id="LGTL01000006">
    <property type="protein sequence ID" value="KPA81726.1"/>
    <property type="molecule type" value="Genomic_DNA"/>
</dbReference>
<feature type="compositionally biased region" description="Basic and acidic residues" evidence="1">
    <location>
        <begin position="339"/>
        <end position="358"/>
    </location>
</feature>
<name>A0A0M9G3P5_LEPPY</name>
<feature type="region of interest" description="Disordered" evidence="1">
    <location>
        <begin position="249"/>
        <end position="430"/>
    </location>
</feature>
<dbReference type="EMBL" id="LGTL01000006">
    <property type="protein sequence ID" value="KPA81728.1"/>
    <property type="molecule type" value="Genomic_DNA"/>
</dbReference>
<keyword evidence="3" id="KW-1185">Reference proteome</keyword>
<dbReference type="EMBL" id="LGTL01000006">
    <property type="protein sequence ID" value="KPA81724.1"/>
    <property type="molecule type" value="Genomic_DNA"/>
</dbReference>
<dbReference type="RefSeq" id="XP_015660166.1">
    <property type="nucleotide sequence ID" value="XM_015801546.1"/>
</dbReference>
<dbReference type="OMA" id="RPPHDTA"/>
<dbReference type="OrthoDB" id="272006at2759"/>
<dbReference type="EMBL" id="LGTL01000006">
    <property type="protein sequence ID" value="KPA81725.1"/>
    <property type="molecule type" value="Genomic_DNA"/>
</dbReference>
<protein>
    <recommendedName>
        <fullName evidence="4">Flagellum targeting protein kharon1</fullName>
    </recommendedName>
</protein>
<gene>
    <name evidence="2" type="ORF">ABB37_04021</name>
</gene>
<dbReference type="RefSeq" id="XP_015660165.1">
    <property type="nucleotide sequence ID" value="XM_015801545.1"/>
</dbReference>
<dbReference type="GeneID" id="26904312"/>
<dbReference type="RefSeq" id="XP_015660167.1">
    <property type="nucleotide sequence ID" value="XM_015801547.1"/>
</dbReference>
<comment type="caution">
    <text evidence="2">The sequence shown here is derived from an EMBL/GenBank/DDBJ whole genome shotgun (WGS) entry which is preliminary data.</text>
</comment>
<dbReference type="AlphaFoldDB" id="A0A0M9G3P5"/>
<feature type="region of interest" description="Disordered" evidence="1">
    <location>
        <begin position="100"/>
        <end position="142"/>
    </location>
</feature>
<feature type="region of interest" description="Disordered" evidence="1">
    <location>
        <begin position="168"/>
        <end position="198"/>
    </location>
</feature>
<evidence type="ECO:0000313" key="3">
    <source>
        <dbReference type="Proteomes" id="UP000037923"/>
    </source>
</evidence>
<feature type="compositionally biased region" description="Low complexity" evidence="1">
    <location>
        <begin position="132"/>
        <end position="141"/>
    </location>
</feature>
<dbReference type="VEuPathDB" id="TriTrypDB:LpyrH10_06_3910"/>
<accession>A0A0M9G3P5</accession>
<dbReference type="RefSeq" id="XP_015660164.1">
    <property type="nucleotide sequence ID" value="XM_015801544.1"/>
</dbReference>
<dbReference type="RefSeq" id="XP_015660163.1">
    <property type="nucleotide sequence ID" value="XM_015801543.1"/>
</dbReference>
<feature type="region of interest" description="Disordered" evidence="1">
    <location>
        <begin position="40"/>
        <end position="85"/>
    </location>
</feature>
<evidence type="ECO:0008006" key="4">
    <source>
        <dbReference type="Google" id="ProtNLM"/>
    </source>
</evidence>
<evidence type="ECO:0000313" key="2">
    <source>
        <dbReference type="EMBL" id="KPA81725.1"/>
    </source>
</evidence>